<evidence type="ECO:0000313" key="1">
    <source>
        <dbReference type="EMBL" id="CBH10643.1"/>
    </source>
</evidence>
<dbReference type="EMBL" id="FN554967">
    <property type="protein sequence ID" value="CBH10643.1"/>
    <property type="molecule type" value="Genomic_DNA"/>
</dbReference>
<gene>
    <name evidence="1" type="ORF">TbgDal_IV3440</name>
</gene>
<dbReference type="RefSeq" id="XP_011772931.1">
    <property type="nucleotide sequence ID" value="XM_011774629.1"/>
</dbReference>
<organism evidence="1 2">
    <name type="scientific">Trypanosoma brucei gambiense (strain MHOM/CI/86/DAL972)</name>
    <dbReference type="NCBI Taxonomy" id="679716"/>
    <lineage>
        <taxon>Eukaryota</taxon>
        <taxon>Discoba</taxon>
        <taxon>Euglenozoa</taxon>
        <taxon>Kinetoplastea</taxon>
        <taxon>Metakinetoplastina</taxon>
        <taxon>Trypanosomatida</taxon>
        <taxon>Trypanosomatidae</taxon>
        <taxon>Trypanosoma</taxon>
    </lineage>
</organism>
<sequence>MGQDQSMAFANDTISGEQYRAHQVSRQDIIRRAFQKCVVPLNGGAGDKNGLGLDSEERACVEEFALLYSAYGKNGFAQFSQLYEQYQRDMFEKARVEMMTQQARKELSR</sequence>
<accession>C9ZMY9</accession>
<dbReference type="GeneID" id="23859776"/>
<evidence type="ECO:0000313" key="2">
    <source>
        <dbReference type="Proteomes" id="UP000002316"/>
    </source>
</evidence>
<proteinExistence type="predicted"/>
<protein>
    <submittedName>
        <fullName evidence="1">Uncharacterized protein</fullName>
    </submittedName>
</protein>
<dbReference type="AlphaFoldDB" id="C9ZMY9"/>
<dbReference type="OrthoDB" id="275288at2759"/>
<dbReference type="VEuPathDB" id="TriTrypDB:Tbg972.4.3440"/>
<dbReference type="KEGG" id="tbg:TbgDal_IV3440"/>
<name>C9ZMY9_TRYB9</name>
<reference evidence="2" key="1">
    <citation type="journal article" date="2010" name="PLoS Negl. Trop. Dis.">
        <title>The genome sequence of Trypanosoma brucei gambiense, causative agent of chronic human african trypanosomiasis.</title>
        <authorList>
            <person name="Jackson A.P."/>
            <person name="Sanders M."/>
            <person name="Berry A."/>
            <person name="McQuillan J."/>
            <person name="Aslett M.A."/>
            <person name="Quail M.A."/>
            <person name="Chukualim B."/>
            <person name="Capewell P."/>
            <person name="MacLeod A."/>
            <person name="Melville S.E."/>
            <person name="Gibson W."/>
            <person name="Barry J.D."/>
            <person name="Berriman M."/>
            <person name="Hertz-Fowler C."/>
        </authorList>
    </citation>
    <scope>NUCLEOTIDE SEQUENCE [LARGE SCALE GENOMIC DNA]</scope>
    <source>
        <strain evidence="2">MHOM/CI/86/DAL972</strain>
    </source>
</reference>
<dbReference type="Proteomes" id="UP000002316">
    <property type="component" value="Chromosome 4"/>
</dbReference>